<evidence type="ECO:0000259" key="4">
    <source>
        <dbReference type="SMART" id="SM00967"/>
    </source>
</evidence>
<dbReference type="Pfam" id="PF00588">
    <property type="entry name" value="SpoU_methylase"/>
    <property type="match status" value="1"/>
</dbReference>
<gene>
    <name evidence="5" type="ORF">CK556_00515</name>
</gene>
<protein>
    <submittedName>
        <fullName evidence="5">23S rRNA (Guanosine(2251)-2'-O)-methyltransferase RlmB</fullName>
    </submittedName>
</protein>
<reference evidence="5 6" key="1">
    <citation type="submission" date="2017-08" db="EMBL/GenBank/DDBJ databases">
        <title>Complete Genome Sequence of Mesoplasma chauliocola.</title>
        <authorList>
            <person name="Knight T.F.Jr."/>
            <person name="Citino T."/>
        </authorList>
    </citation>
    <scope>NUCLEOTIDE SEQUENCE [LARGE SCALE GENOMIC DNA]</scope>
    <source>
        <strain evidence="5 6">CHPA-2</strain>
    </source>
</reference>
<dbReference type="Proteomes" id="UP000232229">
    <property type="component" value="Chromosome"/>
</dbReference>
<dbReference type="InterPro" id="IPR029064">
    <property type="entry name" value="Ribosomal_eL30-like_sf"/>
</dbReference>
<dbReference type="InterPro" id="IPR013123">
    <property type="entry name" value="SpoU_subst-bd"/>
</dbReference>
<evidence type="ECO:0000256" key="2">
    <source>
        <dbReference type="ARBA" id="ARBA00022603"/>
    </source>
</evidence>
<dbReference type="NCBIfam" id="TIGR00186">
    <property type="entry name" value="rRNA_methyl_3"/>
    <property type="match status" value="1"/>
</dbReference>
<accession>A0A249SMN4</accession>
<comment type="similarity">
    <text evidence="1">Belongs to the class IV-like SAM-binding methyltransferase superfamily. RNA methyltransferase TrmH family.</text>
</comment>
<name>A0A249SMN4_9MOLU</name>
<dbReference type="SUPFAM" id="SSF75217">
    <property type="entry name" value="alpha/beta knot"/>
    <property type="match status" value="1"/>
</dbReference>
<dbReference type="InterPro" id="IPR029028">
    <property type="entry name" value="Alpha/beta_knot_MTases"/>
</dbReference>
<evidence type="ECO:0000313" key="5">
    <source>
        <dbReference type="EMBL" id="ASZ08849.1"/>
    </source>
</evidence>
<dbReference type="RefSeq" id="WP_027875769.1">
    <property type="nucleotide sequence ID" value="NZ_CP023173.1"/>
</dbReference>
<dbReference type="GO" id="GO:0003723">
    <property type="term" value="F:RNA binding"/>
    <property type="evidence" value="ECO:0007669"/>
    <property type="project" value="InterPro"/>
</dbReference>
<dbReference type="InterPro" id="IPR029026">
    <property type="entry name" value="tRNA_m1G_MTases_N"/>
</dbReference>
<dbReference type="STRING" id="1336232.GCA_000518825_00579"/>
<keyword evidence="2 5" id="KW-0489">Methyltransferase</keyword>
<dbReference type="GO" id="GO:0008173">
    <property type="term" value="F:RNA methyltransferase activity"/>
    <property type="evidence" value="ECO:0007669"/>
    <property type="project" value="InterPro"/>
</dbReference>
<dbReference type="EMBL" id="CP023173">
    <property type="protein sequence ID" value="ASZ08849.1"/>
    <property type="molecule type" value="Genomic_DNA"/>
</dbReference>
<dbReference type="Gene3D" id="3.30.1330.30">
    <property type="match status" value="1"/>
</dbReference>
<dbReference type="SUPFAM" id="SSF55315">
    <property type="entry name" value="L30e-like"/>
    <property type="match status" value="1"/>
</dbReference>
<sequence>MENLDLIYGRHAVNEFIKKHPNLVKRVWISSDFKIDIDQHFFKIIHTDNKEIQSLIGIEANHQGVVAEVKEFNYKPFGESLNELKDLESGLVLILDQIQDPYNFGAIIRSASLLGVDSILILDHKQVLVNSTVVKTSAGTVYDMKISKVTNISNAIKDLQKNGFWIYSTHLNSDSIDMRKVDFANKTAIIIGNEHKGVSELVMKNSDMNVFIPSSNTIDSYNASVATSLILYHVANYIGKLK</sequence>
<evidence type="ECO:0000256" key="1">
    <source>
        <dbReference type="ARBA" id="ARBA00007228"/>
    </source>
</evidence>
<dbReference type="GO" id="GO:0005829">
    <property type="term" value="C:cytosol"/>
    <property type="evidence" value="ECO:0007669"/>
    <property type="project" value="TreeGrafter"/>
</dbReference>
<proteinExistence type="inferred from homology"/>
<dbReference type="PANTHER" id="PTHR46429:SF1">
    <property type="entry name" value="23S RRNA (GUANOSINE-2'-O-)-METHYLTRANSFERASE RLMB"/>
    <property type="match status" value="1"/>
</dbReference>
<dbReference type="PANTHER" id="PTHR46429">
    <property type="entry name" value="23S RRNA (GUANOSINE-2'-O-)-METHYLTRANSFERASE RLMB"/>
    <property type="match status" value="1"/>
</dbReference>
<dbReference type="Gene3D" id="3.40.1280.10">
    <property type="match status" value="1"/>
</dbReference>
<dbReference type="KEGG" id="mchc:CK556_00515"/>
<dbReference type="GO" id="GO:0032259">
    <property type="term" value="P:methylation"/>
    <property type="evidence" value="ECO:0007669"/>
    <property type="project" value="UniProtKB-KW"/>
</dbReference>
<keyword evidence="3 5" id="KW-0808">Transferase</keyword>
<dbReference type="InterPro" id="IPR004441">
    <property type="entry name" value="rRNA_MeTrfase_TrmH"/>
</dbReference>
<keyword evidence="6" id="KW-1185">Reference proteome</keyword>
<feature type="domain" description="RNA 2-O ribose methyltransferase substrate binding" evidence="4">
    <location>
        <begin position="6"/>
        <end position="75"/>
    </location>
</feature>
<dbReference type="SMART" id="SM00967">
    <property type="entry name" value="SpoU_sub_bind"/>
    <property type="match status" value="1"/>
</dbReference>
<evidence type="ECO:0000256" key="3">
    <source>
        <dbReference type="ARBA" id="ARBA00022679"/>
    </source>
</evidence>
<dbReference type="GO" id="GO:0006396">
    <property type="term" value="P:RNA processing"/>
    <property type="evidence" value="ECO:0007669"/>
    <property type="project" value="InterPro"/>
</dbReference>
<dbReference type="InterPro" id="IPR001537">
    <property type="entry name" value="SpoU_MeTrfase"/>
</dbReference>
<dbReference type="CDD" id="cd18103">
    <property type="entry name" value="SpoU-like_RlmB"/>
    <property type="match status" value="1"/>
</dbReference>
<organism evidence="5 6">
    <name type="scientific">Mesoplasma chauliocola</name>
    <dbReference type="NCBI Taxonomy" id="216427"/>
    <lineage>
        <taxon>Bacteria</taxon>
        <taxon>Bacillati</taxon>
        <taxon>Mycoplasmatota</taxon>
        <taxon>Mollicutes</taxon>
        <taxon>Entomoplasmatales</taxon>
        <taxon>Entomoplasmataceae</taxon>
        <taxon>Mesoplasma</taxon>
    </lineage>
</organism>
<dbReference type="Pfam" id="PF08032">
    <property type="entry name" value="SpoU_sub_bind"/>
    <property type="match status" value="1"/>
</dbReference>
<dbReference type="AlphaFoldDB" id="A0A249SMN4"/>
<evidence type="ECO:0000313" key="6">
    <source>
        <dbReference type="Proteomes" id="UP000232229"/>
    </source>
</evidence>